<dbReference type="EMBL" id="ADTU01001858">
    <property type="status" value="NOT_ANNOTATED_CDS"/>
    <property type="molecule type" value="Genomic_DNA"/>
</dbReference>
<protein>
    <recommendedName>
        <fullName evidence="9">Gustatory receptor</fullName>
    </recommendedName>
</protein>
<sequence length="136" mass="15692">MTIKMASYFGWIAFDLSEVFYPILTKNFVQSKIMTIVLHTVCFCNHMFKFLLINYMCETINTKAKATADILNRLSCVTCDIEIHEIILQFSLRIVHAPLRFCGIGLFQFGFKFLHGFIATVVVIILQAQVNKQKFI</sequence>
<evidence type="ECO:0000256" key="6">
    <source>
        <dbReference type="SAM" id="Phobius"/>
    </source>
</evidence>
<comment type="subcellular location">
    <subcellularLocation>
        <location evidence="1">Cell membrane</location>
        <topology evidence="1">Multi-pass membrane protein</topology>
    </subcellularLocation>
</comment>
<evidence type="ECO:0008006" key="9">
    <source>
        <dbReference type="Google" id="ProtNLM"/>
    </source>
</evidence>
<feature type="transmembrane region" description="Helical" evidence="6">
    <location>
        <begin position="106"/>
        <end position="126"/>
    </location>
</feature>
<proteinExistence type="predicted"/>
<dbReference type="GO" id="GO:0050909">
    <property type="term" value="P:sensory perception of taste"/>
    <property type="evidence" value="ECO:0007669"/>
    <property type="project" value="InterPro"/>
</dbReference>
<dbReference type="EnsemblMetazoa" id="XM_012204494.1">
    <property type="protein sequence ID" value="XP_012059884.1"/>
    <property type="gene ID" value="LOC105623091"/>
</dbReference>
<keyword evidence="8" id="KW-1185">Reference proteome</keyword>
<dbReference type="Proteomes" id="UP000005205">
    <property type="component" value="Unassembled WGS sequence"/>
</dbReference>
<accession>A0A158NQS6</accession>
<organism evidence="7 8">
    <name type="scientific">Atta cephalotes</name>
    <name type="common">Leafcutter ant</name>
    <dbReference type="NCBI Taxonomy" id="12957"/>
    <lineage>
        <taxon>Eukaryota</taxon>
        <taxon>Metazoa</taxon>
        <taxon>Ecdysozoa</taxon>
        <taxon>Arthropoda</taxon>
        <taxon>Hexapoda</taxon>
        <taxon>Insecta</taxon>
        <taxon>Pterygota</taxon>
        <taxon>Neoptera</taxon>
        <taxon>Endopterygota</taxon>
        <taxon>Hymenoptera</taxon>
        <taxon>Apocrita</taxon>
        <taxon>Aculeata</taxon>
        <taxon>Formicoidea</taxon>
        <taxon>Formicidae</taxon>
        <taxon>Myrmicinae</taxon>
        <taxon>Atta</taxon>
    </lineage>
</organism>
<dbReference type="AlphaFoldDB" id="A0A158NQS6"/>
<keyword evidence="4 6" id="KW-1133">Transmembrane helix</keyword>
<dbReference type="GO" id="GO:0005886">
    <property type="term" value="C:plasma membrane"/>
    <property type="evidence" value="ECO:0007669"/>
    <property type="project" value="UniProtKB-SubCell"/>
</dbReference>
<dbReference type="KEGG" id="acep:105623091"/>
<reference evidence="7" key="2">
    <citation type="submission" date="2016-04" db="UniProtKB">
        <authorList>
            <consortium name="EnsemblMetazoa"/>
        </authorList>
    </citation>
    <scope>IDENTIFICATION</scope>
</reference>
<keyword evidence="3 6" id="KW-0812">Transmembrane</keyword>
<evidence type="ECO:0000256" key="4">
    <source>
        <dbReference type="ARBA" id="ARBA00022989"/>
    </source>
</evidence>
<evidence type="ECO:0000256" key="1">
    <source>
        <dbReference type="ARBA" id="ARBA00004651"/>
    </source>
</evidence>
<name>A0A158NQS6_ATTCE</name>
<keyword evidence="5 6" id="KW-0472">Membrane</keyword>
<dbReference type="InterPro" id="IPR013604">
    <property type="entry name" value="7TM_chemorcpt"/>
</dbReference>
<dbReference type="OrthoDB" id="7549686at2759"/>
<evidence type="ECO:0000256" key="2">
    <source>
        <dbReference type="ARBA" id="ARBA00022475"/>
    </source>
</evidence>
<gene>
    <name evidence="7" type="primary">105623091</name>
</gene>
<dbReference type="InParanoid" id="A0A158NQS6"/>
<evidence type="ECO:0000313" key="8">
    <source>
        <dbReference type="Proteomes" id="UP000005205"/>
    </source>
</evidence>
<evidence type="ECO:0000256" key="5">
    <source>
        <dbReference type="ARBA" id="ARBA00023136"/>
    </source>
</evidence>
<evidence type="ECO:0000313" key="7">
    <source>
        <dbReference type="EnsemblMetazoa" id="XP_012059884.1"/>
    </source>
</evidence>
<reference evidence="8" key="1">
    <citation type="journal article" date="2011" name="PLoS Genet.">
        <title>The genome sequence of the leaf-cutter ant Atta cephalotes reveals insights into its obligate symbiotic lifestyle.</title>
        <authorList>
            <person name="Suen G."/>
            <person name="Teiling C."/>
            <person name="Li L."/>
            <person name="Holt C."/>
            <person name="Abouheif E."/>
            <person name="Bornberg-Bauer E."/>
            <person name="Bouffard P."/>
            <person name="Caldera E.J."/>
            <person name="Cash E."/>
            <person name="Cavanaugh A."/>
            <person name="Denas O."/>
            <person name="Elhaik E."/>
            <person name="Fave M.J."/>
            <person name="Gadau J."/>
            <person name="Gibson J.D."/>
            <person name="Graur D."/>
            <person name="Grubbs K.J."/>
            <person name="Hagen D.E."/>
            <person name="Harkins T.T."/>
            <person name="Helmkampf M."/>
            <person name="Hu H."/>
            <person name="Johnson B.R."/>
            <person name="Kim J."/>
            <person name="Marsh S.E."/>
            <person name="Moeller J.A."/>
            <person name="Munoz-Torres M.C."/>
            <person name="Murphy M.C."/>
            <person name="Naughton M.C."/>
            <person name="Nigam S."/>
            <person name="Overson R."/>
            <person name="Rajakumar R."/>
            <person name="Reese J.T."/>
            <person name="Scott J.J."/>
            <person name="Smith C.R."/>
            <person name="Tao S."/>
            <person name="Tsutsui N.D."/>
            <person name="Viljakainen L."/>
            <person name="Wissler L."/>
            <person name="Yandell M.D."/>
            <person name="Zimmer F."/>
            <person name="Taylor J."/>
            <person name="Slater S.C."/>
            <person name="Clifton S.W."/>
            <person name="Warren W.C."/>
            <person name="Elsik C.G."/>
            <person name="Smith C.D."/>
            <person name="Weinstock G.M."/>
            <person name="Gerardo N.M."/>
            <person name="Currie C.R."/>
        </authorList>
    </citation>
    <scope>NUCLEOTIDE SEQUENCE [LARGE SCALE GENOMIC DNA]</scope>
</reference>
<keyword evidence="2" id="KW-1003">Cell membrane</keyword>
<dbReference type="Pfam" id="PF08395">
    <property type="entry name" value="7tm_7"/>
    <property type="match status" value="1"/>
</dbReference>
<evidence type="ECO:0000256" key="3">
    <source>
        <dbReference type="ARBA" id="ARBA00022692"/>
    </source>
</evidence>